<dbReference type="InterPro" id="IPR014553">
    <property type="entry name" value="Aminopept"/>
</dbReference>
<sequence length="359" mass="40390">MLFLVFQTSCTKLAYVRQAAVGQYDLQVRARDIGELVREQRVDARTRRLLSHVAPIKQFGERHGLAATKNYRKYVRVDRDAVVWVTSAADPLHFRSRSWTFPVVGSFTYLGWFAKKDAQRFAREIRSQGWDVDVRGSQAYSTTGYFEDSVLSTMIHRGDDALGALTNVILHEMTHATFFVHHQSTLNESVANFVGNGLAALYLDETVGHDSKETTAYLVSEEQLRRRGQSMREAYRALEALYASPKPDEEKLAEKAELLARLRATTGFKRPINNATLIQYKTYNSGQEELGALLASCGGSFPRLIRALKTLETAPWPKKQEKDIGRMILPLVQSNACSEERGSASADTWDTPDSATSTW</sequence>
<dbReference type="RefSeq" id="WP_394827804.1">
    <property type="nucleotide sequence ID" value="NZ_CP089984.1"/>
</dbReference>
<protein>
    <submittedName>
        <fullName evidence="2">Aminopeptidase</fullName>
    </submittedName>
</protein>
<reference evidence="2 3" key="1">
    <citation type="submission" date="2021-12" db="EMBL/GenBank/DDBJ databases">
        <title>Discovery of the Pendulisporaceae a myxobacterial family with distinct sporulation behavior and unique specialized metabolism.</title>
        <authorList>
            <person name="Garcia R."/>
            <person name="Popoff A."/>
            <person name="Bader C.D."/>
            <person name="Loehr J."/>
            <person name="Walesch S."/>
            <person name="Walt C."/>
            <person name="Boldt J."/>
            <person name="Bunk B."/>
            <person name="Haeckl F.J.F.P.J."/>
            <person name="Gunesch A.P."/>
            <person name="Birkelbach J."/>
            <person name="Nuebel U."/>
            <person name="Pietschmann T."/>
            <person name="Bach T."/>
            <person name="Mueller R."/>
        </authorList>
    </citation>
    <scope>NUCLEOTIDE SEQUENCE [LARGE SCALE GENOMIC DNA]</scope>
    <source>
        <strain evidence="2 3">MSr11954</strain>
    </source>
</reference>
<proteinExistence type="predicted"/>
<evidence type="ECO:0000256" key="1">
    <source>
        <dbReference type="SAM" id="MobiDB-lite"/>
    </source>
</evidence>
<dbReference type="Proteomes" id="UP001370348">
    <property type="component" value="Chromosome"/>
</dbReference>
<dbReference type="EMBL" id="CP089984">
    <property type="protein sequence ID" value="WXB18162.1"/>
    <property type="molecule type" value="Genomic_DNA"/>
</dbReference>
<evidence type="ECO:0000313" key="3">
    <source>
        <dbReference type="Proteomes" id="UP001370348"/>
    </source>
</evidence>
<evidence type="ECO:0000313" key="2">
    <source>
        <dbReference type="EMBL" id="WXB18162.1"/>
    </source>
</evidence>
<gene>
    <name evidence="2" type="ORF">LZC94_12980</name>
</gene>
<keyword evidence="2" id="KW-0378">Hydrolase</keyword>
<dbReference type="Pfam" id="PF10023">
    <property type="entry name" value="Aminopep"/>
    <property type="match status" value="1"/>
</dbReference>
<organism evidence="2 3">
    <name type="scientific">Pendulispora albinea</name>
    <dbReference type="NCBI Taxonomy" id="2741071"/>
    <lineage>
        <taxon>Bacteria</taxon>
        <taxon>Pseudomonadati</taxon>
        <taxon>Myxococcota</taxon>
        <taxon>Myxococcia</taxon>
        <taxon>Myxococcales</taxon>
        <taxon>Sorangiineae</taxon>
        <taxon>Pendulisporaceae</taxon>
        <taxon>Pendulispora</taxon>
    </lineage>
</organism>
<name>A0ABZ2M6L6_9BACT</name>
<keyword evidence="2" id="KW-0645">Protease</keyword>
<keyword evidence="2" id="KW-0031">Aminopeptidase</keyword>
<keyword evidence="3" id="KW-1185">Reference proteome</keyword>
<feature type="region of interest" description="Disordered" evidence="1">
    <location>
        <begin position="339"/>
        <end position="359"/>
    </location>
</feature>
<dbReference type="GO" id="GO:0004177">
    <property type="term" value="F:aminopeptidase activity"/>
    <property type="evidence" value="ECO:0007669"/>
    <property type="project" value="UniProtKB-KW"/>
</dbReference>
<feature type="compositionally biased region" description="Polar residues" evidence="1">
    <location>
        <begin position="345"/>
        <end position="359"/>
    </location>
</feature>
<accession>A0ABZ2M6L6</accession>